<evidence type="ECO:0000256" key="6">
    <source>
        <dbReference type="HAMAP-Rule" id="MF_02084"/>
    </source>
</evidence>
<gene>
    <name evidence="6" type="primary">lysJ</name>
    <name evidence="7" type="ORF">ACFR9U_06600</name>
</gene>
<dbReference type="HAMAP" id="MF_02084">
    <property type="entry name" value="LysJ_aminotrans_3"/>
    <property type="match status" value="1"/>
</dbReference>
<dbReference type="Gene3D" id="3.40.640.10">
    <property type="entry name" value="Type I PLP-dependent aspartate aminotransferase-like (Major domain)"/>
    <property type="match status" value="1"/>
</dbReference>
<dbReference type="CDD" id="cd00610">
    <property type="entry name" value="OAT_like"/>
    <property type="match status" value="1"/>
</dbReference>
<dbReference type="PIRSF" id="PIRSF000521">
    <property type="entry name" value="Transaminase_4ab_Lys_Orn"/>
    <property type="match status" value="1"/>
</dbReference>
<dbReference type="GO" id="GO:0005737">
    <property type="term" value="C:cytoplasm"/>
    <property type="evidence" value="ECO:0007669"/>
    <property type="project" value="UniProtKB-SubCell"/>
</dbReference>
<evidence type="ECO:0000256" key="4">
    <source>
        <dbReference type="ARBA" id="ARBA00022679"/>
    </source>
</evidence>
<comment type="catalytic activity">
    <reaction evidence="6">
        <text>[amino-group carrier protein]-C-terminal-gamma-(L-ornithyl)-L-glutamate + 2-oxoglutarate = [amino-group carrier protein]-C-terminal-gamma-(L-glutamyl-5-semialdehyde)-L-glutamate + L-glutamate</text>
        <dbReference type="Rhea" id="RHEA:52672"/>
        <dbReference type="Rhea" id="RHEA-COMP:13327"/>
        <dbReference type="Rhea" id="RHEA-COMP:13328"/>
        <dbReference type="ChEBI" id="CHEBI:16810"/>
        <dbReference type="ChEBI" id="CHEBI:29985"/>
        <dbReference type="ChEBI" id="CHEBI:136761"/>
        <dbReference type="ChEBI" id="CHEBI:136763"/>
        <dbReference type="EC" id="2.6.1.124"/>
    </reaction>
</comment>
<dbReference type="Gene3D" id="3.90.1150.10">
    <property type="entry name" value="Aspartate Aminotransferase, domain 1"/>
    <property type="match status" value="1"/>
</dbReference>
<evidence type="ECO:0000313" key="8">
    <source>
        <dbReference type="Proteomes" id="UP001597119"/>
    </source>
</evidence>
<sequence length="380" mass="40138">MTGFVFNEKPIQIESGDGPYLYDDSGTEYLDMGASYACVPLGHSHEAVDEAVRDQLDDLTYVQASYPNAARTELYEKLAATAPDPIDKTWLCNSGTEANEAALKFARSATGNSKLIATMQGFHGRTMGALATTWKNKYKKMYEPLIGDVEFVPYDDPEELAAAVDDETAGVIVEPVQGEGGINPASTEFLETAREATADVGAALIFDEVQTGMGRTGSLWACEQAGVVPDMITSAKGLGNGFPVGATLCRDWIAENYGSHASTFSGGPVVSAAANATVSTIVEEDLPGHAAEMGDYILTELESAIGDDVREIRGEGLMIGVEVGRGANKALKELALNHGVLALPAGRTVVRLLPPLTIEQEQADAVVAALTDVLAEDDDA</sequence>
<dbReference type="NCBIfam" id="TIGR00707">
    <property type="entry name" value="argD"/>
    <property type="match status" value="1"/>
</dbReference>
<dbReference type="InterPro" id="IPR015421">
    <property type="entry name" value="PyrdxlP-dep_Trfase_major"/>
</dbReference>
<dbReference type="PANTHER" id="PTHR11986">
    <property type="entry name" value="AMINOTRANSFERASE CLASS III"/>
    <property type="match status" value="1"/>
</dbReference>
<keyword evidence="2 6" id="KW-0032">Aminotransferase</keyword>
<dbReference type="AlphaFoldDB" id="A0ABD6C8J1"/>
<feature type="binding site" evidence="6">
    <location>
        <position position="122"/>
    </location>
    <ligand>
        <name>pyridoxal 5'-phosphate</name>
        <dbReference type="ChEBI" id="CHEBI:597326"/>
    </ligand>
</feature>
<dbReference type="PANTHER" id="PTHR11986:SF79">
    <property type="entry name" value="ACETYLORNITHINE AMINOTRANSFERASE, MITOCHONDRIAL"/>
    <property type="match status" value="1"/>
</dbReference>
<comment type="catalytic activity">
    <reaction evidence="6">
        <text>[amino-group carrier protein]-C-terminal-gamma-(L-lysyl)-L-glutamate + 2-oxoglutarate = [amino-group carrier protein]-C-terminal-N-(1-carboxy-5-oxopentan-1-yl)-L-glutamine + L-glutamate</text>
        <dbReference type="Rhea" id="RHEA:41952"/>
        <dbReference type="Rhea" id="RHEA-COMP:9714"/>
        <dbReference type="Rhea" id="RHEA-COMP:9715"/>
        <dbReference type="ChEBI" id="CHEBI:16810"/>
        <dbReference type="ChEBI" id="CHEBI:29985"/>
        <dbReference type="ChEBI" id="CHEBI:78501"/>
        <dbReference type="ChEBI" id="CHEBI:78526"/>
        <dbReference type="EC" id="2.6.1.118"/>
    </reaction>
</comment>
<dbReference type="InterPro" id="IPR037537">
    <property type="entry name" value="LysJ"/>
</dbReference>
<comment type="pathway">
    <text evidence="6">Amino-acid biosynthesis; L-lysine biosynthesis via AAA pathway; L-lysine from L-alpha-aminoadipate (Thermus route): step 4/5.</text>
</comment>
<feature type="binding site" evidence="6">
    <location>
        <begin position="95"/>
        <end position="96"/>
    </location>
    <ligand>
        <name>pyridoxal 5'-phosphate</name>
        <dbReference type="ChEBI" id="CHEBI:597326"/>
    </ligand>
</feature>
<evidence type="ECO:0000313" key="7">
    <source>
        <dbReference type="EMBL" id="MFD1586646.1"/>
    </source>
</evidence>
<accession>A0ABD6C8J1</accession>
<reference evidence="7 8" key="1">
    <citation type="journal article" date="2019" name="Int. J. Syst. Evol. Microbiol.">
        <title>The Global Catalogue of Microorganisms (GCM) 10K type strain sequencing project: providing services to taxonomists for standard genome sequencing and annotation.</title>
        <authorList>
            <consortium name="The Broad Institute Genomics Platform"/>
            <consortium name="The Broad Institute Genome Sequencing Center for Infectious Disease"/>
            <person name="Wu L."/>
            <person name="Ma J."/>
        </authorList>
    </citation>
    <scope>NUCLEOTIDE SEQUENCE [LARGE SCALE GENOMIC DNA]</scope>
    <source>
        <strain evidence="7 8">CGMCC 1.12125</strain>
    </source>
</reference>
<dbReference type="GO" id="GO:0042450">
    <property type="term" value="P:L-arginine biosynthetic process via ornithine"/>
    <property type="evidence" value="ECO:0007669"/>
    <property type="project" value="UniProtKB-UniRule"/>
</dbReference>
<dbReference type="Proteomes" id="UP001597119">
    <property type="component" value="Unassembled WGS sequence"/>
</dbReference>
<proteinExistence type="inferred from homology"/>
<comment type="subcellular location">
    <subcellularLocation>
        <location evidence="6">Cytoplasm</location>
    </subcellularLocation>
</comment>
<comment type="pathway">
    <text evidence="6">Amino-acid biosynthesis; L-arginine biosynthesis.</text>
</comment>
<dbReference type="InterPro" id="IPR015424">
    <property type="entry name" value="PyrdxlP-dep_Trfase"/>
</dbReference>
<dbReference type="GO" id="GO:0019878">
    <property type="term" value="P:lysine biosynthetic process via aminoadipic acid"/>
    <property type="evidence" value="ECO:0007669"/>
    <property type="project" value="UniProtKB-UniRule"/>
</dbReference>
<dbReference type="InterPro" id="IPR004636">
    <property type="entry name" value="AcOrn/SuccOrn_fam"/>
</dbReference>
<dbReference type="EC" id="2.6.1.124" evidence="6"/>
<feature type="binding site" evidence="6">
    <location>
        <position position="263"/>
    </location>
    <ligand>
        <name>pyridoxal 5'-phosphate</name>
        <dbReference type="ChEBI" id="CHEBI:597326"/>
    </ligand>
</feature>
<comment type="caution">
    <text evidence="7">The sequence shown here is derived from an EMBL/GenBank/DDBJ whole genome shotgun (WGS) entry which is preliminary data.</text>
</comment>
<dbReference type="EMBL" id="JBHUDJ010000002">
    <property type="protein sequence ID" value="MFD1586646.1"/>
    <property type="molecule type" value="Genomic_DNA"/>
</dbReference>
<evidence type="ECO:0000256" key="3">
    <source>
        <dbReference type="ARBA" id="ARBA00022605"/>
    </source>
</evidence>
<keyword evidence="6" id="KW-0457">Lysine biosynthesis</keyword>
<keyword evidence="3 6" id="KW-0028">Amino-acid biosynthesis</keyword>
<dbReference type="InterPro" id="IPR005814">
    <property type="entry name" value="Aminotrans_3"/>
</dbReference>
<comment type="subunit">
    <text evidence="6">Homodimer.</text>
</comment>
<keyword evidence="8" id="KW-1185">Reference proteome</keyword>
<dbReference type="SUPFAM" id="SSF53383">
    <property type="entry name" value="PLP-dependent transferases"/>
    <property type="match status" value="1"/>
</dbReference>
<keyword evidence="5 6" id="KW-0663">Pyridoxal phosphate</keyword>
<dbReference type="InterPro" id="IPR015422">
    <property type="entry name" value="PyrdxlP-dep_Trfase_small"/>
</dbReference>
<dbReference type="EC" id="2.6.1.118" evidence="6"/>
<feature type="modified residue" description="N6-(pyridoxal phosphate)lysine" evidence="6">
    <location>
        <position position="236"/>
    </location>
</feature>
<dbReference type="Pfam" id="PF00202">
    <property type="entry name" value="Aminotran_3"/>
    <property type="match status" value="1"/>
</dbReference>
<dbReference type="FunFam" id="3.40.640.10:FF:000004">
    <property type="entry name" value="Acetylornithine aminotransferase"/>
    <property type="match status" value="1"/>
</dbReference>
<keyword evidence="6" id="KW-0055">Arginine biosynthesis</keyword>
<dbReference type="GO" id="GO:0008483">
    <property type="term" value="F:transaminase activity"/>
    <property type="evidence" value="ECO:0007669"/>
    <property type="project" value="UniProtKB-UniRule"/>
</dbReference>
<protein>
    <recommendedName>
        <fullName evidence="6">Putative [LysW]-aminoadipate semialdehyde/glutamate semialdehyde transaminase</fullName>
        <ecNumber evidence="6">2.6.1.118</ecNumber>
        <ecNumber evidence="6">2.6.1.124</ecNumber>
    </recommendedName>
</protein>
<dbReference type="InterPro" id="IPR050103">
    <property type="entry name" value="Class-III_PLP-dep_AT"/>
</dbReference>
<comment type="similarity">
    <text evidence="6">Belongs to the class-III pyridoxal-phosphate-dependent aminotransferase family. LysJ subfamily.</text>
</comment>
<comment type="cofactor">
    <cofactor evidence="6">
        <name>pyridoxal 5'-phosphate</name>
        <dbReference type="ChEBI" id="CHEBI:597326"/>
    </cofactor>
    <text evidence="6">Binds 1 pyridoxal phosphate per subunit.</text>
</comment>
<evidence type="ECO:0000256" key="1">
    <source>
        <dbReference type="ARBA" id="ARBA00022490"/>
    </source>
</evidence>
<keyword evidence="4 6" id="KW-0808">Transferase</keyword>
<keyword evidence="1 6" id="KW-0963">Cytoplasm</keyword>
<feature type="binding site" evidence="6">
    <location>
        <position position="262"/>
    </location>
    <ligand>
        <name>substrate</name>
    </ligand>
</feature>
<comment type="function">
    <text evidence="6">Involved in both the arginine and lysine biosynthetic pathways.</text>
</comment>
<evidence type="ECO:0000256" key="2">
    <source>
        <dbReference type="ARBA" id="ARBA00022576"/>
    </source>
</evidence>
<organism evidence="7 8">
    <name type="scientific">Halorientalis brevis</name>
    <dbReference type="NCBI Taxonomy" id="1126241"/>
    <lineage>
        <taxon>Archaea</taxon>
        <taxon>Methanobacteriati</taxon>
        <taxon>Methanobacteriota</taxon>
        <taxon>Stenosarchaea group</taxon>
        <taxon>Halobacteria</taxon>
        <taxon>Halobacteriales</taxon>
        <taxon>Haloarculaceae</taxon>
        <taxon>Halorientalis</taxon>
    </lineage>
</organism>
<evidence type="ECO:0000256" key="5">
    <source>
        <dbReference type="ARBA" id="ARBA00022898"/>
    </source>
</evidence>
<dbReference type="InterPro" id="IPR049704">
    <property type="entry name" value="Aminotrans_3_PPA_site"/>
</dbReference>
<feature type="binding site" evidence="6">
    <location>
        <position position="125"/>
    </location>
    <ligand>
        <name>substrate</name>
    </ligand>
</feature>
<name>A0ABD6C8J1_9EURY</name>
<dbReference type="RefSeq" id="WP_247379277.1">
    <property type="nucleotide sequence ID" value="NZ_JALLGV010000007.1"/>
</dbReference>
<feature type="binding site" evidence="6">
    <location>
        <begin position="207"/>
        <end position="210"/>
    </location>
    <ligand>
        <name>pyridoxal 5'-phosphate</name>
        <dbReference type="ChEBI" id="CHEBI:597326"/>
    </ligand>
</feature>
<dbReference type="PROSITE" id="PS00600">
    <property type="entry name" value="AA_TRANSFER_CLASS_3"/>
    <property type="match status" value="1"/>
</dbReference>